<evidence type="ECO:0000313" key="1">
    <source>
        <dbReference type="EMBL" id="ENX08886.1"/>
    </source>
</evidence>
<dbReference type="InterPro" id="IPR036730">
    <property type="entry name" value="P22_tailspike_N_sf"/>
</dbReference>
<organism evidence="1 2">
    <name type="scientific">Acinetobacter variabilis</name>
    <dbReference type="NCBI Taxonomy" id="70346"/>
    <lineage>
        <taxon>Bacteria</taxon>
        <taxon>Pseudomonadati</taxon>
        <taxon>Pseudomonadota</taxon>
        <taxon>Gammaproteobacteria</taxon>
        <taxon>Moraxellales</taxon>
        <taxon>Moraxellaceae</taxon>
        <taxon>Acinetobacter</taxon>
    </lineage>
</organism>
<sequence>MTMFLAPYTAIADIDGSPLDAGFLFFGEYGKDPELFPVEVFWDADFTVPATHPIRTRNGYPVRNGSPTKVYLKTAQHSIAIKNRNGAFILVDFFNKGWDASFVVYKDKNLQGVLEHQENLNAAQAERNKDQINARDWGILPTNSPELNSSNWFKLNNAFPERGALDIFVPAGEYNFSEGFYITRPHQIRGIGQGEQCKTIFNFAGATPVGTATYKAAIFVVHAFTWSDTQYGIINKPTGQVVVSGTGAVLENIAVINSSEHGIIKNAPCNFFGVAAMHNAKHGILTAANVNAAATVYGGRIDGIANQGANVQCVAGWNGKSGFAEYGDDSNVINYDTCGAAYNGEFGFYGGNLLGSVYTACQAHVNTLGDYVMQGGLHDNSGLPQTPANNLYNGCYAEGQRDSTYSVNARSLVINALGGKPLSDTESHLLPTIVGLVTKQISAATSAQHIYDGKGGAFTKVGLNGIKIGSDIVKTASFGILSNVSGRIVMGVNDGGGIVFFLEDFNTTLKVSRPWFNNGLTMGNTHYQTVGAAAPTTGTWDKGNIVWNESPSNGGKIGWVCTTGGSPGVWKAFGAIDA</sequence>
<dbReference type="PATRIC" id="fig|1217693.3.peg.1967"/>
<dbReference type="SUPFAM" id="SSF51327">
    <property type="entry name" value="Head-binding domain of phage P22 tailspike protein"/>
    <property type="match status" value="1"/>
</dbReference>
<proteinExistence type="predicted"/>
<gene>
    <name evidence="1" type="ORF">F897_02038</name>
</gene>
<dbReference type="AlphaFoldDB" id="N9NTN8"/>
<dbReference type="Gene3D" id="2.170.14.10">
    <property type="entry name" value="Phage P22 tailspike-like, N-terminal domain"/>
    <property type="match status" value="1"/>
</dbReference>
<dbReference type="Proteomes" id="UP000013101">
    <property type="component" value="Unassembled WGS sequence"/>
</dbReference>
<comment type="caution">
    <text evidence="1">The sequence shown here is derived from an EMBL/GenBank/DDBJ whole genome shotgun (WGS) entry which is preliminary data.</text>
</comment>
<dbReference type="EMBL" id="APRS01000012">
    <property type="protein sequence ID" value="ENX08886.1"/>
    <property type="molecule type" value="Genomic_DNA"/>
</dbReference>
<dbReference type="STRING" id="70346.F897_02038"/>
<dbReference type="HOGENOM" id="CLU_471471_0_0_6"/>
<evidence type="ECO:0000313" key="2">
    <source>
        <dbReference type="Proteomes" id="UP000013101"/>
    </source>
</evidence>
<protein>
    <submittedName>
        <fullName evidence="1">Uncharacterized protein</fullName>
    </submittedName>
</protein>
<accession>N9NTN8</accession>
<dbReference type="RefSeq" id="WP_005235535.1">
    <property type="nucleotide sequence ID" value="NZ_CP083658.1"/>
</dbReference>
<name>N9NTN8_9GAMM</name>
<reference evidence="1 2" key="1">
    <citation type="submission" date="2013-02" db="EMBL/GenBank/DDBJ databases">
        <title>The Genome Sequence of Acinetobacter sp. NIPH 2171.</title>
        <authorList>
            <consortium name="The Broad Institute Genome Sequencing Platform"/>
            <consortium name="The Broad Institute Genome Sequencing Center for Infectious Disease"/>
            <person name="Cerqueira G."/>
            <person name="Feldgarden M."/>
            <person name="Courvalin P."/>
            <person name="Perichon B."/>
            <person name="Grillot-Courvalin C."/>
            <person name="Clermont D."/>
            <person name="Rocha E."/>
            <person name="Yoon E.-J."/>
            <person name="Nemec A."/>
            <person name="Walker B."/>
            <person name="Young S.K."/>
            <person name="Zeng Q."/>
            <person name="Gargeya S."/>
            <person name="Fitzgerald M."/>
            <person name="Haas B."/>
            <person name="Abouelleil A."/>
            <person name="Alvarado L."/>
            <person name="Arachchi H.M."/>
            <person name="Berlin A.M."/>
            <person name="Chapman S.B."/>
            <person name="Dewar J."/>
            <person name="Goldberg J."/>
            <person name="Griggs A."/>
            <person name="Gujja S."/>
            <person name="Hansen M."/>
            <person name="Howarth C."/>
            <person name="Imamovic A."/>
            <person name="Larimer J."/>
            <person name="McCowan C."/>
            <person name="Murphy C."/>
            <person name="Neiman D."/>
            <person name="Pearson M."/>
            <person name="Priest M."/>
            <person name="Roberts A."/>
            <person name="Saif S."/>
            <person name="Shea T."/>
            <person name="Sisk P."/>
            <person name="Sykes S."/>
            <person name="Wortman J."/>
            <person name="Nusbaum C."/>
            <person name="Birren B."/>
        </authorList>
    </citation>
    <scope>NUCLEOTIDE SEQUENCE [LARGE SCALE GENOMIC DNA]</scope>
    <source>
        <strain evidence="1 2">NIPH 2171</strain>
    </source>
</reference>